<comment type="caution">
    <text evidence="3">The sequence shown here is derived from an EMBL/GenBank/DDBJ whole genome shotgun (WGS) entry which is preliminary data.</text>
</comment>
<evidence type="ECO:0000313" key="4">
    <source>
        <dbReference type="Proteomes" id="UP000283431"/>
    </source>
</evidence>
<dbReference type="EMBL" id="QSDV01000093">
    <property type="protein sequence ID" value="RGZ11934.1"/>
    <property type="molecule type" value="Genomic_DNA"/>
</dbReference>
<gene>
    <name evidence="3" type="ORF">DW975_16525</name>
    <name evidence="2" type="ORF">DXA03_16415</name>
</gene>
<dbReference type="Proteomes" id="UP000285209">
    <property type="component" value="Unassembled WGS sequence"/>
</dbReference>
<protein>
    <recommendedName>
        <fullName evidence="6">DUF4825 domain-containing protein</fullName>
    </recommendedName>
</protein>
<feature type="signal peptide" evidence="1">
    <location>
        <begin position="1"/>
        <end position="20"/>
    </location>
</feature>
<organism evidence="3 4">
    <name type="scientific">Agathobacter rectalis</name>
    <dbReference type="NCBI Taxonomy" id="39491"/>
    <lineage>
        <taxon>Bacteria</taxon>
        <taxon>Bacillati</taxon>
        <taxon>Bacillota</taxon>
        <taxon>Clostridia</taxon>
        <taxon>Lachnospirales</taxon>
        <taxon>Lachnospiraceae</taxon>
        <taxon>Agathobacter</taxon>
    </lineage>
</organism>
<dbReference type="PROSITE" id="PS51257">
    <property type="entry name" value="PROKAR_LIPOPROTEIN"/>
    <property type="match status" value="1"/>
</dbReference>
<evidence type="ECO:0000313" key="3">
    <source>
        <dbReference type="EMBL" id="RGZ71314.1"/>
    </source>
</evidence>
<proteinExistence type="predicted"/>
<name>A0A413PBJ1_9FIRM</name>
<sequence>MRIRCIIKILLLSTILSSCGNINDYTNDEMNLVQNSNVSVEKEVSCIANIYKCVKDEQTGKEKYGLLLNESLVYQGGVFSIGASMYIKNEMIDDKDISILCVLLLDGVPIQYSIDGSKSAVMQYIMLQNGVEKRIKIDFIPDGLSEKSKNIVLLGIPFAEKEKITIYENDILYCAQK</sequence>
<accession>A0A413PBJ1</accession>
<dbReference type="AlphaFoldDB" id="A0A413PBJ1"/>
<evidence type="ECO:0008006" key="6">
    <source>
        <dbReference type="Google" id="ProtNLM"/>
    </source>
</evidence>
<evidence type="ECO:0000313" key="2">
    <source>
        <dbReference type="EMBL" id="RGZ11934.1"/>
    </source>
</evidence>
<dbReference type="EMBL" id="QSEN01000082">
    <property type="protein sequence ID" value="RGZ71314.1"/>
    <property type="molecule type" value="Genomic_DNA"/>
</dbReference>
<evidence type="ECO:0000313" key="5">
    <source>
        <dbReference type="Proteomes" id="UP000285209"/>
    </source>
</evidence>
<feature type="chain" id="PRO_5036349600" description="DUF4825 domain-containing protein" evidence="1">
    <location>
        <begin position="21"/>
        <end position="177"/>
    </location>
</feature>
<evidence type="ECO:0000256" key="1">
    <source>
        <dbReference type="SAM" id="SignalP"/>
    </source>
</evidence>
<reference evidence="4 5" key="1">
    <citation type="submission" date="2018-08" db="EMBL/GenBank/DDBJ databases">
        <title>A genome reference for cultivated species of the human gut microbiota.</title>
        <authorList>
            <person name="Zou Y."/>
            <person name="Xue W."/>
            <person name="Luo G."/>
        </authorList>
    </citation>
    <scope>NUCLEOTIDE SEQUENCE [LARGE SCALE GENOMIC DNA]</scope>
    <source>
        <strain evidence="3 4">AM48-7</strain>
        <strain evidence="2 5">AM54-25XD</strain>
    </source>
</reference>
<keyword evidence="1" id="KW-0732">Signal</keyword>
<dbReference type="Proteomes" id="UP000283431">
    <property type="component" value="Unassembled WGS sequence"/>
</dbReference>